<feature type="transmembrane region" description="Helical" evidence="6">
    <location>
        <begin position="57"/>
        <end position="77"/>
    </location>
</feature>
<evidence type="ECO:0000313" key="8">
    <source>
        <dbReference type="EMBL" id="CAA6817715.1"/>
    </source>
</evidence>
<dbReference type="SUPFAM" id="SSF50182">
    <property type="entry name" value="Sm-like ribonucleoproteins"/>
    <property type="match status" value="1"/>
</dbReference>
<keyword evidence="5 6" id="KW-0472">Membrane</keyword>
<keyword evidence="3 6" id="KW-0812">Transmembrane</keyword>
<evidence type="ECO:0000256" key="2">
    <source>
        <dbReference type="ARBA" id="ARBA00008017"/>
    </source>
</evidence>
<feature type="transmembrane region" description="Helical" evidence="6">
    <location>
        <begin position="113"/>
        <end position="137"/>
    </location>
</feature>
<dbReference type="AlphaFoldDB" id="A0A6S6TEP9"/>
<feature type="transmembrane region" description="Helical" evidence="6">
    <location>
        <begin position="14"/>
        <end position="31"/>
    </location>
</feature>
<evidence type="ECO:0000256" key="5">
    <source>
        <dbReference type="ARBA" id="ARBA00023136"/>
    </source>
</evidence>
<evidence type="ECO:0000256" key="1">
    <source>
        <dbReference type="ARBA" id="ARBA00004141"/>
    </source>
</evidence>
<feature type="transmembrane region" description="Helical" evidence="6">
    <location>
        <begin position="222"/>
        <end position="242"/>
    </location>
</feature>
<dbReference type="GO" id="GO:0016020">
    <property type="term" value="C:membrane"/>
    <property type="evidence" value="ECO:0007669"/>
    <property type="project" value="UniProtKB-SubCell"/>
</dbReference>
<keyword evidence="4 6" id="KW-1133">Transmembrane helix</keyword>
<dbReference type="Gene3D" id="2.30.30.60">
    <property type="match status" value="1"/>
</dbReference>
<dbReference type="Gene3D" id="1.10.287.1260">
    <property type="match status" value="1"/>
</dbReference>
<dbReference type="InterPro" id="IPR023408">
    <property type="entry name" value="MscS_beta-dom_sf"/>
</dbReference>
<dbReference type="Pfam" id="PF00924">
    <property type="entry name" value="MS_channel_2nd"/>
    <property type="match status" value="1"/>
</dbReference>
<dbReference type="InterPro" id="IPR006685">
    <property type="entry name" value="MscS_channel_2nd"/>
</dbReference>
<feature type="domain" description="Mechanosensitive ion channel MscS" evidence="7">
    <location>
        <begin position="241"/>
        <end position="307"/>
    </location>
</feature>
<comment type="subcellular location">
    <subcellularLocation>
        <location evidence="1">Membrane</location>
        <topology evidence="1">Multi-pass membrane protein</topology>
    </subcellularLocation>
</comment>
<evidence type="ECO:0000256" key="6">
    <source>
        <dbReference type="SAM" id="Phobius"/>
    </source>
</evidence>
<dbReference type="GO" id="GO:0008381">
    <property type="term" value="F:mechanosensitive monoatomic ion channel activity"/>
    <property type="evidence" value="ECO:0007669"/>
    <property type="project" value="UniProtKB-ARBA"/>
</dbReference>
<dbReference type="InterPro" id="IPR011014">
    <property type="entry name" value="MscS_channel_TM-2"/>
</dbReference>
<accession>A0A6S6TEP9</accession>
<comment type="similarity">
    <text evidence="2">Belongs to the MscS (TC 1.A.23) family.</text>
</comment>
<gene>
    <name evidence="8" type="ORF">HELGO_WM48008</name>
</gene>
<name>A0A6S6TEP9_9GAMM</name>
<evidence type="ECO:0000256" key="4">
    <source>
        <dbReference type="ARBA" id="ARBA00022989"/>
    </source>
</evidence>
<evidence type="ECO:0000259" key="7">
    <source>
        <dbReference type="Pfam" id="PF00924"/>
    </source>
</evidence>
<dbReference type="PANTHER" id="PTHR30347">
    <property type="entry name" value="POTASSIUM CHANNEL RELATED"/>
    <property type="match status" value="1"/>
</dbReference>
<protein>
    <submittedName>
        <fullName evidence="8">Mechanosensitive ion channel</fullName>
    </submittedName>
</protein>
<dbReference type="InterPro" id="IPR052702">
    <property type="entry name" value="MscS-like_channel"/>
</dbReference>
<proteinExistence type="inferred from homology"/>
<dbReference type="SUPFAM" id="SSF82861">
    <property type="entry name" value="Mechanosensitive channel protein MscS (YggB), transmembrane region"/>
    <property type="match status" value="1"/>
</dbReference>
<feature type="transmembrane region" description="Helical" evidence="6">
    <location>
        <begin position="199"/>
        <end position="216"/>
    </location>
</feature>
<feature type="transmembrane region" description="Helical" evidence="6">
    <location>
        <begin position="157"/>
        <end position="178"/>
    </location>
</feature>
<dbReference type="EMBL" id="CACVAV010000277">
    <property type="protein sequence ID" value="CAA6817715.1"/>
    <property type="molecule type" value="Genomic_DNA"/>
</dbReference>
<feature type="non-terminal residue" evidence="8">
    <location>
        <position position="337"/>
    </location>
</feature>
<dbReference type="PANTHER" id="PTHR30347:SF1">
    <property type="entry name" value="MECHANOSENSITIVE CHANNEL MSCK"/>
    <property type="match status" value="1"/>
</dbReference>
<sequence>MTWVTGWLFTPDRLIQYGVVIVSFIIALYFNKHIREKIRLHPVEARHKRLKNFFYRLLRRTILPLSILLLLGLGILIHQIQGADFQILTKASYLAIAFLLIRMGSTFISNNTISHTITAIIWTIAALSLTGYLQLVIDWLDSIRFDTSENGLSVYDLLTSTLSVAIFVWVALSISEMIDRTLHSKLDMSLSARALFSKISKFMLVGIAFLAGLHAVGIDLTAFALFGGAMAVGIGLGLQKVFSNLIAGIILLSDDSIKPGDTIVSDGRYGKVNRLSARYISMITRDGTEHLIPNDELINERVENWSHTNDNVRLRCPVGIHYDTNPHEAIALCIEAA</sequence>
<dbReference type="InterPro" id="IPR010920">
    <property type="entry name" value="LSM_dom_sf"/>
</dbReference>
<organism evidence="8">
    <name type="scientific">uncultured Thiotrichaceae bacterium</name>
    <dbReference type="NCBI Taxonomy" id="298394"/>
    <lineage>
        <taxon>Bacteria</taxon>
        <taxon>Pseudomonadati</taxon>
        <taxon>Pseudomonadota</taxon>
        <taxon>Gammaproteobacteria</taxon>
        <taxon>Thiotrichales</taxon>
        <taxon>Thiotrichaceae</taxon>
        <taxon>environmental samples</taxon>
    </lineage>
</organism>
<evidence type="ECO:0000256" key="3">
    <source>
        <dbReference type="ARBA" id="ARBA00022692"/>
    </source>
</evidence>
<reference evidence="8" key="1">
    <citation type="submission" date="2020-01" db="EMBL/GenBank/DDBJ databases">
        <authorList>
            <person name="Meier V. D."/>
            <person name="Meier V D."/>
        </authorList>
    </citation>
    <scope>NUCLEOTIDE SEQUENCE</scope>
    <source>
        <strain evidence="8">HLG_WM_MAG_08</strain>
    </source>
</reference>